<organism evidence="2 3">
    <name type="scientific">Zingiber officinale</name>
    <name type="common">Ginger</name>
    <name type="synonym">Amomum zingiber</name>
    <dbReference type="NCBI Taxonomy" id="94328"/>
    <lineage>
        <taxon>Eukaryota</taxon>
        <taxon>Viridiplantae</taxon>
        <taxon>Streptophyta</taxon>
        <taxon>Embryophyta</taxon>
        <taxon>Tracheophyta</taxon>
        <taxon>Spermatophyta</taxon>
        <taxon>Magnoliopsida</taxon>
        <taxon>Liliopsida</taxon>
        <taxon>Zingiberales</taxon>
        <taxon>Zingiberaceae</taxon>
        <taxon>Zingiber</taxon>
    </lineage>
</organism>
<dbReference type="PANTHER" id="PTHR35317:SF31">
    <property type="entry name" value="DUF4219 DOMAIN-CONTAINING PROTEIN"/>
    <property type="match status" value="1"/>
</dbReference>
<dbReference type="Pfam" id="PF13976">
    <property type="entry name" value="gag_pre-integrs"/>
    <property type="match status" value="1"/>
</dbReference>
<evidence type="ECO:0000313" key="3">
    <source>
        <dbReference type="Proteomes" id="UP000734854"/>
    </source>
</evidence>
<keyword evidence="3" id="KW-1185">Reference proteome</keyword>
<dbReference type="EMBL" id="JACMSC010000001">
    <property type="protein sequence ID" value="KAG6537620.1"/>
    <property type="molecule type" value="Genomic_DNA"/>
</dbReference>
<name>A0A8J5IM94_ZINOF</name>
<dbReference type="AlphaFoldDB" id="A0A8J5IM94"/>
<accession>A0A8J5IM94</accession>
<evidence type="ECO:0000259" key="1">
    <source>
        <dbReference type="Pfam" id="PF13976"/>
    </source>
</evidence>
<reference evidence="2 3" key="1">
    <citation type="submission" date="2020-08" db="EMBL/GenBank/DDBJ databases">
        <title>Plant Genome Project.</title>
        <authorList>
            <person name="Zhang R.-G."/>
        </authorList>
    </citation>
    <scope>NUCLEOTIDE SEQUENCE [LARGE SCALE GENOMIC DNA]</scope>
    <source>
        <tissue evidence="2">Rhizome</tissue>
    </source>
</reference>
<feature type="domain" description="GAG-pre-integrase" evidence="1">
    <location>
        <begin position="179"/>
        <end position="218"/>
    </location>
</feature>
<proteinExistence type="predicted"/>
<comment type="caution">
    <text evidence="2">The sequence shown here is derived from an EMBL/GenBank/DDBJ whole genome shotgun (WGS) entry which is preliminary data.</text>
</comment>
<dbReference type="PANTHER" id="PTHR35317">
    <property type="entry name" value="OS04G0629600 PROTEIN"/>
    <property type="match status" value="1"/>
</dbReference>
<sequence>MDYETTKGTWDRLSKEFQGSIKTRQMQVLNLRREFELIRMIEVEAVKDFVDGLMKVVNQIRLLGESMLDGRVVEKVLLVNSLQAIELRKENRISQAIEMALVANSKARHICSRVRLGDGKLVSVQDKGNIEVSTLSDDYDVHFFDKKCEIRMAKDLIVVIKMVNRSFPMNWGEVLANAIVVKLDESELWHRRLEHCNYQSQSNLLRKELVKGMPKIKENDGIF</sequence>
<protein>
    <recommendedName>
        <fullName evidence="1">GAG-pre-integrase domain-containing protein</fullName>
    </recommendedName>
</protein>
<dbReference type="InterPro" id="IPR025724">
    <property type="entry name" value="GAG-pre-integrase_dom"/>
</dbReference>
<dbReference type="Proteomes" id="UP000734854">
    <property type="component" value="Unassembled WGS sequence"/>
</dbReference>
<gene>
    <name evidence="2" type="ORF">ZIOFF_002715</name>
</gene>
<dbReference type="Pfam" id="PF14223">
    <property type="entry name" value="Retrotran_gag_2"/>
    <property type="match status" value="1"/>
</dbReference>
<evidence type="ECO:0000313" key="2">
    <source>
        <dbReference type="EMBL" id="KAG6537620.1"/>
    </source>
</evidence>